<dbReference type="InterPro" id="IPR049826">
    <property type="entry name" value="Ig-like_ice"/>
</dbReference>
<sequence>MTDNGTNLVFSIDVAGSDLAADGDRTIDASVTTTDAAGNTATATDTEDYTVDTAITASITLDTEITADDVINAAESGQNIAITGVVGGDVQVGDTVTLVINNVTSTGLVTDNGTNLVFSIDVAGSDLAADGDRTIDASVTTTDAAGNTATATDTEDYTVDTAITASITLDTEITADDVINAAESGQNIAITGVVGGDVQVGDTVTLVINNVTSTGLVTDNGTNLVFSIDVAGSDLAADGDRTIDASVTTTDAAGNTATATDTEDYTVDTAITASITLDTEITADDVINAAESGQNIAITGVVGGDVQVGDTVTLVINNVTSTGLVTDNGTNLVFSIDVAGSDLAADGDRTIDASVTTTDAAGNTATATDTEDYTVDTAITASITLDTEITADDVINAAESGQNIAITGVVGGDVQVGDTVTLVINNVTSTGLVTDNGTNLVFSIDVAGSDLAADGDRTIDASVTTTDAAGNTATATDTEDYTVDTAITASITLDTEITADDVINAAESGQNIAITGVVGGDVQVGDTVTLVINNVTSTGLVTDNGTNLVFSIDVAGSDLAADGDRTIDASVTTTDAAGNTATATDTEDYTVDTAITASITLDTEITADDVINAAESGQNIAITGVVGGDVQVGDTVTLVINNVTSTGLVTDNGTNLVFSIDVAGSDLAADGDRTIDASVTTTDAAGNTATATDTEDYTVDTAITASITLDTEITADDVINAAESGQNIAITGVVGGDVQVGDTVTLVINNVTSTGLVTDNGTNLVFSIDVAGSDLAADGDRTIDASVTTTDAAGNTATATDTEDYTVDTAITASITLDTEITADDVINAAESGQNIAITGVVGGDVQVGDTVTLVINNVTSTGLVTDNGTNLVFSIDVAGSDLAADGDRTIDASVTTTDAAGNTATATDTEDYTVDTAITASITLDTEITADDVINAAESGQNIAITGVVGGDVQVGDTVTLVINNVTSTGLVTDNGTNLVFSIDVAGSDLAADGDRTIDASVTTTDAAGNTATATDTEDYTVDTAITASITLDTEITADDVINAAESGQNIAITGVVGGDVQVGDTVTLVINNVTSTGLVTDNGTNLVFSIDVAGSDLAADGDRTIDASVTTTDAAGNTATATDTEDYTVDTAITASITLDTEITADDVINAAESGQNIAITGVVGGDVQVGDTVTLVINNVTSTGLVTDNGTNLVFSIDVAGSDLAADGDRTIDASVTTTDAAGNTATATDTEDYTVDTAITASITLDTEITADDVINAAESGQNIAITGVVGGDVQVGDTVTLVINNVTSTGLVTDNGTNLVFSIDVAGSDLAADGDRTIDASVTTTDAAGNTATATDTEDYTVDTAITASITLDTEITADDVINAAESGQNIAITGVVGGDVQVGDTVTLVINNVTSTGLVTDNGTNLVFSIDVAGSDLAADGDRTIDASVTTTDAAGNTATATDTEDYTVDTAITASITLDTEITADDVINAAESGQNIAITGVVGGDVQVGDTVTLVINNVTSTGLVTDNGTNLVFSIDVAGSDLAADGDRTIDASVTTTDAAGNTATATDTEDYTVDTAITASITLDTEITADDVINAAESGQNIAITGVVGGDVQVGDTVTLVINNVTSTGLVTDNGTNLVFSIDVAGSDLAADGDRTIDASVTTTDAAGNTATATDTEDYTVDTAITASITLDTEITADDVINAAESGQNIAITGVVGGDVQVGDTVTLVINNVTSTGLVTDNGTNLVFSIDVAGSDLAADGDRTIDASVTTTDAAGNTATATDTEDYTVDTAITASITLDTEITADDVINAAESGQNIAITGVVGGDVQVGDTVTLVINNVTSTGLVTDNGTNLVFSIDVAGSDLAADGDRTIDASVTTTDAAGNTATATDTEDYTVDTAITASITLDTEITADDVINAAESGQNIAITGVVGGDVQVGDTVTLVINNVTSTGLVTDNGTNLVFSIDVAGSDLAADGDRTIDASVTTTDAAGNTATATDTEDYTGNLAPVAVDDSITVDEDTPFTSTIDLDANDTNLDGDALSVTPGTFTTAQGGTLVLAADGSYTYTPAANFNGIDTVDYTVTDGSLTDVGTLTINVTPVNDAPVAVDDSITIGEDTPFTSTVDLDFNDTDLDGDALSVTPGTFTTAQGGTLVLAADGSYTYTPAANFNGIDTVDYTVTDGSLTDVGTLTINVTPVNDAPVAVDDSITIDEDTPFTSTVDLDFNDTDLDGDALSVTPGTFTTAQGGTLVLAADGSYTYTPAANFNGVDTVDYTVTDGSLTDVGTLTINVTPVNDAPEAVDGFARVSEEGLFNGIVDTTGENPGDDTTDSAVMTGTMSFSDVEGDVLSVSLSNPTQTLTSGGATVTWSGAGSDTLTGSANGTDVITINVTNTGAYTVTLLDAVDHPTNSVEDILALDFNVAVTDSVDTTNVNLNVIIEDDMAISGNIVQDIEIPEQNTNLMFIVDTSGSMGWDADTGSTTITTVERMELLLTSMKDVINSYDDMGNVKIQITTFNSGESTHQNHWFTVTEALEFIGDGTAATRDISLTPGGGTNYDEAVAEAEIGYLVDGKIEATAEIEVANITYFFSDGQPQTAGGTEGTDGITGVEITEWTDFLEANDISAYGVGFGSGLTAADQAFLDPLAYDGLNEVERDGVIVTDSTTLAETLLGTIQPPLVGNVLGQLGSDGFGADGGYFQDITIDGVLYTYNVASDTITNDADANVIAGSQLELDTLQLGHISLNFATGAYVYSPDVRLAQGDTKQEVFDFTAVDNDGDTSTGVVTLNINRAAEEIPVLNSNVDEVYESALDTGTDSTSTAEITTGNILANDTLPLGSALTNATIAGGTTDTSVAGEITVTTKEGNVLVIDTTTGDYTYTLVNAVDHYTYNELLAAINVNQTFSAGLEGWSGTNVINNAGKMLIDGGGNTASQTFDFGAAYAGKTVTVSFDFEAVGVWDGGNDNFVVTANTDTISDIAYFDGEAHYDFDVVLDTNGRVSIDLLNSSGWNQEDALIDNFSIQAPAETEISGLADNVMDSFVYTVTDLAGYNYTGGLDVTIHDDAPTATPQDVTLTIEPVTTNISVIVDVSSSMSDSDLALTEQAIETMINKYESMGSVNVNIVQFYGNGKIQSGWLDADAGRALTLDTTRSGTDIEQGLREVVENSYGTLYTPTLAAADQDVMYFFGDGNTYDAYKTDFDAYLPTWNSFVDSGAIDKLFSYSVNTTSVLSDIVKVADNGENVVSQDAENISNIAQLSTAVSSTAALYTEGSFTSDASGNTIIDFGADGGHIESVTIGANTVTYDAVNVVQTISGTHGDFEINFETGSYRYIPTDRVATTETIEASIVDNDGDSLNTILLDINIEYSAVFNDTLTYDGVAQLDGEAGFDTVVMDAGITLDAGTTLDYTKLDNIEKIDLSASGDHQITNLSLDDVLSITDSNNTLQIIGDGDGNPIIGLDEDNVATVDTTGWDRVNGTGVSDGTSTTYEYVKSDGSGDSIKLIVEDQIDNTGL</sequence>
<dbReference type="PROSITE" id="PS50234">
    <property type="entry name" value="VWFA"/>
    <property type="match status" value="2"/>
</dbReference>
<gene>
    <name evidence="2" type="ORF">GJV85_03115</name>
</gene>
<dbReference type="NCBIfam" id="NF012196">
    <property type="entry name" value="Ig_like_ice"/>
    <property type="match status" value="18"/>
</dbReference>
<dbReference type="SMART" id="SM00327">
    <property type="entry name" value="VWA"/>
    <property type="match status" value="2"/>
</dbReference>
<dbReference type="SUPFAM" id="SSF53300">
    <property type="entry name" value="vWA-like"/>
    <property type="match status" value="2"/>
</dbReference>
<evidence type="ECO:0000259" key="1">
    <source>
        <dbReference type="PROSITE" id="PS50234"/>
    </source>
</evidence>
<dbReference type="NCBIfam" id="NF012211">
    <property type="entry name" value="tand_rpt_95"/>
    <property type="match status" value="3"/>
</dbReference>
<keyword evidence="3" id="KW-1185">Reference proteome</keyword>
<evidence type="ECO:0000313" key="2">
    <source>
        <dbReference type="EMBL" id="QSZ41142.1"/>
    </source>
</evidence>
<dbReference type="InterPro" id="IPR002035">
    <property type="entry name" value="VWF_A"/>
</dbReference>
<dbReference type="KEGG" id="saqt:GJV85_03115"/>
<dbReference type="EMBL" id="CP046072">
    <property type="protein sequence ID" value="QSZ41142.1"/>
    <property type="molecule type" value="Genomic_DNA"/>
</dbReference>
<dbReference type="InterPro" id="IPR036465">
    <property type="entry name" value="vWFA_dom_sf"/>
</dbReference>
<name>A0A975AYX3_9BACT</name>
<dbReference type="Pfam" id="PF17963">
    <property type="entry name" value="Big_9"/>
    <property type="match status" value="3"/>
</dbReference>
<proteinExistence type="predicted"/>
<evidence type="ECO:0000313" key="3">
    <source>
        <dbReference type="Proteomes" id="UP000671852"/>
    </source>
</evidence>
<feature type="domain" description="VWFA" evidence="1">
    <location>
        <begin position="2449"/>
        <end position="2662"/>
    </location>
</feature>
<dbReference type="Gene3D" id="2.60.40.10">
    <property type="entry name" value="Immunoglobulins"/>
    <property type="match status" value="19"/>
</dbReference>
<organism evidence="2 3">
    <name type="scientific">Sulfurimonas aquatica</name>
    <dbReference type="NCBI Taxonomy" id="2672570"/>
    <lineage>
        <taxon>Bacteria</taxon>
        <taxon>Pseudomonadati</taxon>
        <taxon>Campylobacterota</taxon>
        <taxon>Epsilonproteobacteria</taxon>
        <taxon>Campylobacterales</taxon>
        <taxon>Sulfurimonadaceae</taxon>
        <taxon>Sulfurimonas</taxon>
    </lineage>
</organism>
<feature type="domain" description="VWFA" evidence="1">
    <location>
        <begin position="3068"/>
        <end position="3148"/>
    </location>
</feature>
<reference evidence="2" key="2">
    <citation type="submission" date="2021-04" db="EMBL/GenBank/DDBJ databases">
        <title>Isolation and characterization of a novel species of the genus Sulfurimonas.</title>
        <authorList>
            <person name="Fukui M."/>
        </authorList>
    </citation>
    <scope>NUCLEOTIDE SEQUENCE</scope>
    <source>
        <strain evidence="2">H1576</strain>
    </source>
</reference>
<dbReference type="Proteomes" id="UP000671852">
    <property type="component" value="Chromosome"/>
</dbReference>
<protein>
    <submittedName>
        <fullName evidence="2">Ig-like domain-containing protein</fullName>
    </submittedName>
</protein>
<dbReference type="NCBIfam" id="NF033510">
    <property type="entry name" value="Ca_tandemer"/>
    <property type="match status" value="18"/>
</dbReference>
<accession>A0A975AYX3</accession>
<reference evidence="2" key="1">
    <citation type="submission" date="2019-11" db="EMBL/GenBank/DDBJ databases">
        <authorList>
            <person name="Kojima H."/>
        </authorList>
    </citation>
    <scope>NUCLEOTIDE SEQUENCE</scope>
    <source>
        <strain evidence="2">H1576</strain>
    </source>
</reference>
<dbReference type="InterPro" id="IPR013783">
    <property type="entry name" value="Ig-like_fold"/>
</dbReference>